<keyword evidence="3 4" id="KW-0378">Hydrolase</keyword>
<dbReference type="AlphaFoldDB" id="A0A345ZRD0"/>
<dbReference type="InterPro" id="IPR036412">
    <property type="entry name" value="HAD-like_sf"/>
</dbReference>
<organism evidence="5 6">
    <name type="scientific">Pseudolabrys taiwanensis</name>
    <dbReference type="NCBI Taxonomy" id="331696"/>
    <lineage>
        <taxon>Bacteria</taxon>
        <taxon>Pseudomonadati</taxon>
        <taxon>Pseudomonadota</taxon>
        <taxon>Alphaproteobacteria</taxon>
        <taxon>Hyphomicrobiales</taxon>
        <taxon>Xanthobacteraceae</taxon>
        <taxon>Pseudolabrys</taxon>
    </lineage>
</organism>
<gene>
    <name evidence="5" type="primary">otsB</name>
    <name evidence="5" type="ORF">DW352_02455</name>
</gene>
<evidence type="ECO:0000313" key="6">
    <source>
        <dbReference type="Proteomes" id="UP000254889"/>
    </source>
</evidence>
<dbReference type="GO" id="GO:0046872">
    <property type="term" value="F:metal ion binding"/>
    <property type="evidence" value="ECO:0007669"/>
    <property type="project" value="UniProtKB-KW"/>
</dbReference>
<dbReference type="UniPathway" id="UPA00299"/>
<name>A0A345ZRD0_9HYPH</name>
<sequence length="271" mass="29277">MSSVDIARNEIVTPDTASAIFSRLDPAKIALLFDVDGTLIDIGPSPFEVDVSDELKESLSRLYERTQGALALVSGRPIRDLDLLFAPLRLPAVGGHGAETRLSEGAPVSRIEDLPEGLRRHLIEAAVPGSGIVYEDKGYSVALHYRKAPQEAERLRRHIAAGRAAFPDERTEVLLGKAMFEVKRPGVNKGDAVRRLMTEGQFVGRAPIFLGDDVTDESVFDILPELGGKGFGVGRHFPQTAGIFPSPADVRQALHLLARDAQPSVRLGTAS</sequence>
<keyword evidence="4" id="KW-0460">Magnesium</keyword>
<dbReference type="EC" id="3.1.3.12" evidence="4"/>
<comment type="cofactor">
    <cofactor evidence="4">
        <name>Mg(2+)</name>
        <dbReference type="ChEBI" id="CHEBI:18420"/>
    </cofactor>
</comment>
<comment type="similarity">
    <text evidence="2 4">Belongs to the trehalose phosphatase family.</text>
</comment>
<dbReference type="Gene3D" id="3.30.70.1020">
    <property type="entry name" value="Trehalose-6-phosphate phosphatase related protein, domain 2"/>
    <property type="match status" value="1"/>
</dbReference>
<dbReference type="KEGG" id="ptaw:DW352_02455"/>
<dbReference type="InterPro" id="IPR003337">
    <property type="entry name" value="Trehalose_PPase"/>
</dbReference>
<evidence type="ECO:0000256" key="1">
    <source>
        <dbReference type="ARBA" id="ARBA00005199"/>
    </source>
</evidence>
<comment type="catalytic activity">
    <reaction evidence="4">
        <text>alpha,alpha-trehalose 6-phosphate + H2O = alpha,alpha-trehalose + phosphate</text>
        <dbReference type="Rhea" id="RHEA:23420"/>
        <dbReference type="ChEBI" id="CHEBI:15377"/>
        <dbReference type="ChEBI" id="CHEBI:16551"/>
        <dbReference type="ChEBI" id="CHEBI:43474"/>
        <dbReference type="ChEBI" id="CHEBI:58429"/>
        <dbReference type="EC" id="3.1.3.12"/>
    </reaction>
</comment>
<dbReference type="SUPFAM" id="SSF56784">
    <property type="entry name" value="HAD-like"/>
    <property type="match status" value="1"/>
</dbReference>
<comment type="function">
    <text evidence="4">Removes the phosphate from trehalose 6-phosphate to produce free trehalose.</text>
</comment>
<dbReference type="GO" id="GO:0005992">
    <property type="term" value="P:trehalose biosynthetic process"/>
    <property type="evidence" value="ECO:0007669"/>
    <property type="project" value="UniProtKB-UniPathway"/>
</dbReference>
<dbReference type="Proteomes" id="UP000254889">
    <property type="component" value="Chromosome"/>
</dbReference>
<evidence type="ECO:0000256" key="4">
    <source>
        <dbReference type="RuleBase" id="RU361117"/>
    </source>
</evidence>
<protein>
    <recommendedName>
        <fullName evidence="4">Trehalose 6-phosphate phosphatase</fullName>
        <ecNumber evidence="4">3.1.3.12</ecNumber>
    </recommendedName>
</protein>
<dbReference type="OrthoDB" id="9814913at2"/>
<accession>A0A345ZRD0</accession>
<dbReference type="GO" id="GO:0004805">
    <property type="term" value="F:trehalose-phosphatase activity"/>
    <property type="evidence" value="ECO:0007669"/>
    <property type="project" value="UniProtKB-EC"/>
</dbReference>
<evidence type="ECO:0000256" key="3">
    <source>
        <dbReference type="ARBA" id="ARBA00022801"/>
    </source>
</evidence>
<dbReference type="NCBIfam" id="TIGR01484">
    <property type="entry name" value="HAD-SF-IIB"/>
    <property type="match status" value="1"/>
</dbReference>
<evidence type="ECO:0000256" key="2">
    <source>
        <dbReference type="ARBA" id="ARBA00008770"/>
    </source>
</evidence>
<dbReference type="PANTHER" id="PTHR43768">
    <property type="entry name" value="TREHALOSE 6-PHOSPHATE PHOSPHATASE"/>
    <property type="match status" value="1"/>
</dbReference>
<dbReference type="CDD" id="cd01627">
    <property type="entry name" value="HAD_TPP"/>
    <property type="match status" value="1"/>
</dbReference>
<dbReference type="NCBIfam" id="TIGR00685">
    <property type="entry name" value="T6PP"/>
    <property type="match status" value="1"/>
</dbReference>
<reference evidence="5 6" key="1">
    <citation type="submission" date="2018-07" db="EMBL/GenBank/DDBJ databases">
        <authorList>
            <person name="Quirk P.G."/>
            <person name="Krulwich T.A."/>
        </authorList>
    </citation>
    <scope>NUCLEOTIDE SEQUENCE [LARGE SCALE GENOMIC DNA]</scope>
    <source>
        <strain evidence="5 6">CC-BB4</strain>
    </source>
</reference>
<keyword evidence="4" id="KW-0479">Metal-binding</keyword>
<dbReference type="PANTHER" id="PTHR43768:SF3">
    <property type="entry name" value="TREHALOSE 6-PHOSPHATE PHOSPHATASE"/>
    <property type="match status" value="1"/>
</dbReference>
<dbReference type="InterPro" id="IPR006379">
    <property type="entry name" value="HAD-SF_hydro_IIB"/>
</dbReference>
<proteinExistence type="inferred from homology"/>
<dbReference type="InterPro" id="IPR023214">
    <property type="entry name" value="HAD_sf"/>
</dbReference>
<evidence type="ECO:0000313" key="5">
    <source>
        <dbReference type="EMBL" id="AXK79477.1"/>
    </source>
</evidence>
<comment type="pathway">
    <text evidence="1 4">Glycan biosynthesis; trehalose biosynthesis.</text>
</comment>
<dbReference type="EMBL" id="CP031417">
    <property type="protein sequence ID" value="AXK79477.1"/>
    <property type="molecule type" value="Genomic_DNA"/>
</dbReference>
<dbReference type="Gene3D" id="3.40.50.1000">
    <property type="entry name" value="HAD superfamily/HAD-like"/>
    <property type="match status" value="1"/>
</dbReference>
<keyword evidence="6" id="KW-1185">Reference proteome</keyword>
<dbReference type="InterPro" id="IPR044651">
    <property type="entry name" value="OTSB-like"/>
</dbReference>
<dbReference type="Pfam" id="PF02358">
    <property type="entry name" value="Trehalose_PPase"/>
    <property type="match status" value="1"/>
</dbReference>